<comment type="function">
    <text evidence="9">Acts as a component of the essential kinetochore-associated NDC80 complex, which is required for chromosome segregation and spindle checkpoint activity.</text>
</comment>
<dbReference type="EMBL" id="JACBKZ010000002">
    <property type="protein sequence ID" value="KAF5957534.1"/>
    <property type="molecule type" value="Genomic_DNA"/>
</dbReference>
<dbReference type="GO" id="GO:0005634">
    <property type="term" value="C:nucleus"/>
    <property type="evidence" value="ECO:0007669"/>
    <property type="project" value="UniProtKB-SubCell"/>
</dbReference>
<evidence type="ECO:0000256" key="5">
    <source>
        <dbReference type="ARBA" id="ARBA00022776"/>
    </source>
</evidence>
<keyword evidence="5 9" id="KW-0498">Mitosis</keyword>
<keyword evidence="9" id="KW-0995">Kinetochore</keyword>
<dbReference type="Pfam" id="PF08234">
    <property type="entry name" value="Spindle_Spc25"/>
    <property type="match status" value="1"/>
</dbReference>
<keyword evidence="3 9" id="KW-0158">Chromosome</keyword>
<protein>
    <recommendedName>
        <fullName evidence="9">Kinetochore protein SPC25</fullName>
    </recommendedName>
</protein>
<evidence type="ECO:0000256" key="9">
    <source>
        <dbReference type="RuleBase" id="RU367150"/>
    </source>
</evidence>
<feature type="region of interest" description="Disordered" evidence="11">
    <location>
        <begin position="326"/>
        <end position="352"/>
    </location>
</feature>
<evidence type="ECO:0000313" key="14">
    <source>
        <dbReference type="Proteomes" id="UP000593564"/>
    </source>
</evidence>
<dbReference type="FunFam" id="3.30.457.50:FF:000001">
    <property type="entry name" value="Probable kinetochore protein spc25"/>
    <property type="match status" value="1"/>
</dbReference>
<comment type="similarity">
    <text evidence="2 9">Belongs to the SPC25 family.</text>
</comment>
<evidence type="ECO:0000259" key="12">
    <source>
        <dbReference type="Pfam" id="PF08234"/>
    </source>
</evidence>
<dbReference type="InterPro" id="IPR013255">
    <property type="entry name" value="Spc25_C"/>
</dbReference>
<dbReference type="AlphaFoldDB" id="A0A7J7HZF6"/>
<keyword evidence="7 9" id="KW-0131">Cell cycle</keyword>
<reference evidence="14" key="1">
    <citation type="journal article" date="2020" name="Nat. Commun.">
        <title>Genome assembly of wild tea tree DASZ reveals pedigree and selection history of tea varieties.</title>
        <authorList>
            <person name="Zhang W."/>
            <person name="Zhang Y."/>
            <person name="Qiu H."/>
            <person name="Guo Y."/>
            <person name="Wan H."/>
            <person name="Zhang X."/>
            <person name="Scossa F."/>
            <person name="Alseekh S."/>
            <person name="Zhang Q."/>
            <person name="Wang P."/>
            <person name="Xu L."/>
            <person name="Schmidt M.H."/>
            <person name="Jia X."/>
            <person name="Li D."/>
            <person name="Zhu A."/>
            <person name="Guo F."/>
            <person name="Chen W."/>
            <person name="Ni D."/>
            <person name="Usadel B."/>
            <person name="Fernie A.R."/>
            <person name="Wen W."/>
        </authorList>
    </citation>
    <scope>NUCLEOTIDE SEQUENCE [LARGE SCALE GENOMIC DNA]</scope>
    <source>
        <strain evidence="14">cv. G240</strain>
    </source>
</reference>
<comment type="subcellular location">
    <subcellularLocation>
        <location evidence="1">Chromosome</location>
        <location evidence="1">Centromere</location>
    </subcellularLocation>
    <subcellularLocation>
        <location evidence="9">Nucleus</location>
    </subcellularLocation>
    <subcellularLocation>
        <location evidence="9">Chromosome</location>
        <location evidence="9">Centromere</location>
        <location evidence="9">Kinetochore</location>
    </subcellularLocation>
</comment>
<reference evidence="13 14" key="2">
    <citation type="submission" date="2020-07" db="EMBL/GenBank/DDBJ databases">
        <title>Genome assembly of wild tea tree DASZ reveals pedigree and selection history of tea varieties.</title>
        <authorList>
            <person name="Zhang W."/>
        </authorList>
    </citation>
    <scope>NUCLEOTIDE SEQUENCE [LARGE SCALE GENOMIC DNA]</scope>
    <source>
        <strain evidence="14">cv. G240</strain>
        <tissue evidence="13">Leaf</tissue>
    </source>
</reference>
<comment type="caution">
    <text evidence="13">The sequence shown here is derived from an EMBL/GenBank/DDBJ whole genome shotgun (WGS) entry which is preliminary data.</text>
</comment>
<evidence type="ECO:0000256" key="2">
    <source>
        <dbReference type="ARBA" id="ARBA00006379"/>
    </source>
</evidence>
<evidence type="ECO:0000313" key="13">
    <source>
        <dbReference type="EMBL" id="KAF5957534.1"/>
    </source>
</evidence>
<dbReference type="PANTHER" id="PTHR14281:SF0">
    <property type="entry name" value="KINETOCHORE PROTEIN SPC25"/>
    <property type="match status" value="1"/>
</dbReference>
<keyword evidence="9" id="KW-0539">Nucleus</keyword>
<proteinExistence type="inferred from homology"/>
<feature type="region of interest" description="Disordered" evidence="11">
    <location>
        <begin position="96"/>
        <end position="115"/>
    </location>
</feature>
<dbReference type="InterPro" id="IPR045143">
    <property type="entry name" value="Spc25"/>
</dbReference>
<sequence>MQRGTEVSVGTKMEELRLVCDREITIQQHRIDAAISFFRKSLQSTKAKAQETIQIQGNVRSQIFNYGVTEESDLGNARVHGRAWAGLGTAKYNSGRAWANPQPDRTRPSCTPNGKPSFYNTKLGKLKGELREAEDHLVKALAAKTRKEAKQMAMTESISATRARIEELKRIVEDQNARKDEYTKIISQQFEALSACEEKCEQNNEDAGEIEEAISWYNRVLGFRIECGHGIKFIFTNINLKNSNEEYSFSIRHENDFYTLLECDPDLNDTKELIHELNRSNGLFKFVRTMREKFQEAAAHGSFPQVTSCDQEYSVISVSAPVSSVSTDSRSESLSKQKELQPEETNRQYKKVNRGRGVKPAILSLGSASSLCRSPRFKVLSNRQPAIILSFVFVEGIIG</sequence>
<evidence type="ECO:0000256" key="3">
    <source>
        <dbReference type="ARBA" id="ARBA00022454"/>
    </source>
</evidence>
<dbReference type="GO" id="GO:0051301">
    <property type="term" value="P:cell division"/>
    <property type="evidence" value="ECO:0007669"/>
    <property type="project" value="UniProtKB-UniRule"/>
</dbReference>
<feature type="coiled-coil region" evidence="10">
    <location>
        <begin position="123"/>
        <end position="185"/>
    </location>
</feature>
<evidence type="ECO:0000256" key="1">
    <source>
        <dbReference type="ARBA" id="ARBA00004584"/>
    </source>
</evidence>
<feature type="domain" description="Chromosome segregation protein Spc25 C-terminal" evidence="12">
    <location>
        <begin position="228"/>
        <end position="295"/>
    </location>
</feature>
<feature type="compositionally biased region" description="Basic and acidic residues" evidence="11">
    <location>
        <begin position="329"/>
        <end position="347"/>
    </location>
</feature>
<dbReference type="Gene3D" id="3.30.457.50">
    <property type="entry name" value="Chromosome segregation protein Spc25"/>
    <property type="match status" value="1"/>
</dbReference>
<accession>A0A7J7HZF6</accession>
<keyword evidence="6 10" id="KW-0175">Coiled coil</keyword>
<evidence type="ECO:0000256" key="7">
    <source>
        <dbReference type="ARBA" id="ARBA00023306"/>
    </source>
</evidence>
<evidence type="ECO:0000256" key="6">
    <source>
        <dbReference type="ARBA" id="ARBA00023054"/>
    </source>
</evidence>
<dbReference type="PANTHER" id="PTHR14281">
    <property type="entry name" value="KINETOCHORE PROTEIN SPC25-RELATED"/>
    <property type="match status" value="1"/>
</dbReference>
<comment type="subunit">
    <text evidence="9">Component of the NDC80 complex.</text>
</comment>
<evidence type="ECO:0000256" key="11">
    <source>
        <dbReference type="SAM" id="MobiDB-lite"/>
    </source>
</evidence>
<keyword evidence="8 9" id="KW-0137">Centromere</keyword>
<evidence type="ECO:0000256" key="4">
    <source>
        <dbReference type="ARBA" id="ARBA00022618"/>
    </source>
</evidence>
<dbReference type="GO" id="GO:0031262">
    <property type="term" value="C:Ndc80 complex"/>
    <property type="evidence" value="ECO:0007669"/>
    <property type="project" value="InterPro"/>
</dbReference>
<evidence type="ECO:0000256" key="8">
    <source>
        <dbReference type="ARBA" id="ARBA00023328"/>
    </source>
</evidence>
<keyword evidence="4 9" id="KW-0132">Cell division</keyword>
<organism evidence="13 14">
    <name type="scientific">Camellia sinensis</name>
    <name type="common">Tea plant</name>
    <name type="synonym">Thea sinensis</name>
    <dbReference type="NCBI Taxonomy" id="4442"/>
    <lineage>
        <taxon>Eukaryota</taxon>
        <taxon>Viridiplantae</taxon>
        <taxon>Streptophyta</taxon>
        <taxon>Embryophyta</taxon>
        <taxon>Tracheophyta</taxon>
        <taxon>Spermatophyta</taxon>
        <taxon>Magnoliopsida</taxon>
        <taxon>eudicotyledons</taxon>
        <taxon>Gunneridae</taxon>
        <taxon>Pentapetalae</taxon>
        <taxon>asterids</taxon>
        <taxon>Ericales</taxon>
        <taxon>Theaceae</taxon>
        <taxon>Camellia</taxon>
    </lineage>
</organism>
<name>A0A7J7HZF6_CAMSI</name>
<dbReference type="GO" id="GO:0007059">
    <property type="term" value="P:chromosome segregation"/>
    <property type="evidence" value="ECO:0007669"/>
    <property type="project" value="InterPro"/>
</dbReference>
<keyword evidence="14" id="KW-1185">Reference proteome</keyword>
<dbReference type="Proteomes" id="UP000593564">
    <property type="component" value="Unassembled WGS sequence"/>
</dbReference>
<gene>
    <name evidence="13" type="ORF">HYC85_004759</name>
</gene>
<evidence type="ECO:0000256" key="10">
    <source>
        <dbReference type="SAM" id="Coils"/>
    </source>
</evidence>
<dbReference type="CDD" id="cd23784">
    <property type="entry name" value="RWD_Spc25"/>
    <property type="match status" value="1"/>
</dbReference>